<evidence type="ECO:0000313" key="3">
    <source>
        <dbReference type="Proteomes" id="UP000051012"/>
    </source>
</evidence>
<dbReference type="InterPro" id="IPR011042">
    <property type="entry name" value="6-blade_b-propeller_TolB-like"/>
</dbReference>
<accession>A0A0S7YE30</accession>
<dbReference type="Proteomes" id="UP000051012">
    <property type="component" value="Unassembled WGS sequence"/>
</dbReference>
<feature type="domain" description="Secretion system C-terminal sorting" evidence="1">
    <location>
        <begin position="400"/>
        <end position="487"/>
    </location>
</feature>
<dbReference type="Pfam" id="PF18962">
    <property type="entry name" value="Por_Secre_tail"/>
    <property type="match status" value="1"/>
</dbReference>
<proteinExistence type="predicted"/>
<protein>
    <recommendedName>
        <fullName evidence="1">Secretion system C-terminal sorting domain-containing protein</fullName>
    </recommendedName>
</protein>
<dbReference type="InterPro" id="IPR026444">
    <property type="entry name" value="Secre_tail"/>
</dbReference>
<dbReference type="AlphaFoldDB" id="A0A0S7YE30"/>
<gene>
    <name evidence="2" type="ORF">AMJ52_05040</name>
</gene>
<evidence type="ECO:0000313" key="2">
    <source>
        <dbReference type="EMBL" id="KPJ72803.1"/>
    </source>
</evidence>
<dbReference type="EMBL" id="LJNI01000054">
    <property type="protein sequence ID" value="KPJ72803.1"/>
    <property type="molecule type" value="Genomic_DNA"/>
</dbReference>
<dbReference type="PANTHER" id="PTHR42754:SF1">
    <property type="entry name" value="LIPOPROTEIN"/>
    <property type="match status" value="1"/>
</dbReference>
<dbReference type="NCBIfam" id="TIGR04183">
    <property type="entry name" value="Por_Secre_tail"/>
    <property type="match status" value="1"/>
</dbReference>
<dbReference type="Gene3D" id="2.120.10.30">
    <property type="entry name" value="TolB, C-terminal domain"/>
    <property type="match status" value="1"/>
</dbReference>
<dbReference type="Pfam" id="PF17164">
    <property type="entry name" value="DUF5122"/>
    <property type="match status" value="1"/>
</dbReference>
<organism evidence="2 3">
    <name type="scientific">candidate division TA06 bacterium DG_78</name>
    <dbReference type="NCBI Taxonomy" id="1703772"/>
    <lineage>
        <taxon>Bacteria</taxon>
        <taxon>Bacteria division TA06</taxon>
    </lineage>
</organism>
<sequence>MRLRYIPIALCVCLFVFPRVLVADDYYIQWADTIDNGGWDGAFGVAVDNANNIIVVGCSFIGGNNDYFIVKYDSNGTVLWQDTLDNGAEDFAECVAVDNANNIIVTGYCSIGGDYDYFTVKYDSNGTILWQDTLDNNGLYDIARGVAVDNANNIIVTGYCDIGGDCVYFTVKYDSNGTIIWADTLDSGPLDSAFGVAIDNVNNIIVTGYTSTGVNNDYFTVKYDSNGTIIWQDTIDNHQFDQAYGVAVDNANNIIVTGCSGEPFSDYDYLTVKYAPNGTIIWQDTLDNNDRDDVAYSVAVGNANNIYMTGYSLELSGDYDYFTVEYDSNGIILWQDTLDNGDDDIAHAIAVDNAHNIIVAGKSYIEGNFDYFTVKYAPIPGILEDECSDLLSNNPIFYDIYPNPFSDKAQIKYQIPSTKSQTNSNFQTSLKIYNAAGRLVRQYDDEAMRLSNHVIWDGSDAHGRVVPCGIYFIKLEGNEHNLIKKVILLK</sequence>
<name>A0A0S7YE30_UNCT6</name>
<dbReference type="InterPro" id="IPR011047">
    <property type="entry name" value="Quinoprotein_ADH-like_sf"/>
</dbReference>
<dbReference type="SUPFAM" id="SSF50998">
    <property type="entry name" value="Quinoprotein alcohol dehydrogenase-like"/>
    <property type="match status" value="2"/>
</dbReference>
<evidence type="ECO:0000259" key="1">
    <source>
        <dbReference type="Pfam" id="PF18962"/>
    </source>
</evidence>
<dbReference type="InterPro" id="IPR013431">
    <property type="entry name" value="Delta_60_rpt"/>
</dbReference>
<dbReference type="PATRIC" id="fig|1703772.3.peg.1605"/>
<dbReference type="PANTHER" id="PTHR42754">
    <property type="entry name" value="ENDOGLUCANASE"/>
    <property type="match status" value="1"/>
</dbReference>
<dbReference type="Gene3D" id="2.60.40.4070">
    <property type="match status" value="1"/>
</dbReference>
<reference evidence="2 3" key="1">
    <citation type="journal article" date="2015" name="Microbiome">
        <title>Genomic resolution of linkages in carbon, nitrogen, and sulfur cycling among widespread estuary sediment bacteria.</title>
        <authorList>
            <person name="Baker B.J."/>
            <person name="Lazar C.S."/>
            <person name="Teske A.P."/>
            <person name="Dick G.J."/>
        </authorList>
    </citation>
    <scope>NUCLEOTIDE SEQUENCE [LARGE SCALE GENOMIC DNA]</scope>
    <source>
        <strain evidence="2">DG_78</strain>
    </source>
</reference>
<comment type="caution">
    <text evidence="2">The sequence shown here is derived from an EMBL/GenBank/DDBJ whole genome shotgun (WGS) entry which is preliminary data.</text>
</comment>